<comment type="similarity">
    <text evidence="1">Belongs to the thioesterase PaaI family.</text>
</comment>
<dbReference type="InterPro" id="IPR029069">
    <property type="entry name" value="HotDog_dom_sf"/>
</dbReference>
<dbReference type="PANTHER" id="PTHR21660:SF57">
    <property type="entry name" value="PAAI THIOESTERASE"/>
    <property type="match status" value="1"/>
</dbReference>
<dbReference type="GO" id="GO:0047617">
    <property type="term" value="F:fatty acyl-CoA hydrolase activity"/>
    <property type="evidence" value="ECO:0007669"/>
    <property type="project" value="InterPro"/>
</dbReference>
<evidence type="ECO:0000256" key="1">
    <source>
        <dbReference type="ARBA" id="ARBA00008324"/>
    </source>
</evidence>
<dbReference type="InterPro" id="IPR039298">
    <property type="entry name" value="ACOT13"/>
</dbReference>
<dbReference type="FunFam" id="3.10.129.10:FF:000033">
    <property type="entry name" value="acyl-coenzyme A thioesterase 13"/>
    <property type="match status" value="1"/>
</dbReference>
<dbReference type="Proteomes" id="UP000037136">
    <property type="component" value="Unassembled WGS sequence"/>
</dbReference>
<dbReference type="SUPFAM" id="SSF54637">
    <property type="entry name" value="Thioesterase/thiol ester dehydrase-isomerase"/>
    <property type="match status" value="1"/>
</dbReference>
<reference evidence="3 4" key="1">
    <citation type="journal article" date="2015" name="BMC Genomics">
        <title>Gene expression during zombie ant biting behavior reflects the complexity underlying fungal parasitic behavioral manipulation.</title>
        <authorList>
            <person name="de Bekker C."/>
            <person name="Ohm R.A."/>
            <person name="Loreto R.G."/>
            <person name="Sebastian A."/>
            <person name="Albert I."/>
            <person name="Merrow M."/>
            <person name="Brachmann A."/>
            <person name="Hughes D.P."/>
        </authorList>
    </citation>
    <scope>NUCLEOTIDE SEQUENCE [LARGE SCALE GENOMIC DNA]</scope>
    <source>
        <strain evidence="3 4">SC16a</strain>
    </source>
</reference>
<comment type="caution">
    <text evidence="3">The sequence shown here is derived from an EMBL/GenBank/DDBJ whole genome shotgun (WGS) entry which is preliminary data.</text>
</comment>
<dbReference type="PANTHER" id="PTHR21660">
    <property type="entry name" value="THIOESTERASE SUPERFAMILY MEMBER-RELATED"/>
    <property type="match status" value="1"/>
</dbReference>
<evidence type="ECO:0000259" key="2">
    <source>
        <dbReference type="Pfam" id="PF03061"/>
    </source>
</evidence>
<dbReference type="Pfam" id="PF03061">
    <property type="entry name" value="4HBT"/>
    <property type="match status" value="1"/>
</dbReference>
<dbReference type="Gene3D" id="3.10.129.10">
    <property type="entry name" value="Hotdog Thioesterase"/>
    <property type="match status" value="1"/>
</dbReference>
<reference evidence="3 4" key="2">
    <citation type="journal article" date="2017" name="Sci. Rep.">
        <title>Ant-infecting Ophiocordyceps genomes reveal a high diversity of potential behavioral manipulation genes and a possible major role for enterotoxins.</title>
        <authorList>
            <person name="de Bekker C."/>
            <person name="Ohm R.A."/>
            <person name="Evans H.C."/>
            <person name="Brachmann A."/>
            <person name="Hughes D.P."/>
        </authorList>
    </citation>
    <scope>NUCLEOTIDE SEQUENCE [LARGE SCALE GENOMIC DNA]</scope>
    <source>
        <strain evidence="3 4">SC16a</strain>
    </source>
</reference>
<organism evidence="3 4">
    <name type="scientific">Ophiocordyceps unilateralis</name>
    <name type="common">Zombie-ant fungus</name>
    <name type="synonym">Torrubia unilateralis</name>
    <dbReference type="NCBI Taxonomy" id="268505"/>
    <lineage>
        <taxon>Eukaryota</taxon>
        <taxon>Fungi</taxon>
        <taxon>Dikarya</taxon>
        <taxon>Ascomycota</taxon>
        <taxon>Pezizomycotina</taxon>
        <taxon>Sordariomycetes</taxon>
        <taxon>Hypocreomycetidae</taxon>
        <taxon>Hypocreales</taxon>
        <taxon>Ophiocordycipitaceae</taxon>
        <taxon>Ophiocordyceps</taxon>
    </lineage>
</organism>
<protein>
    <recommendedName>
        <fullName evidence="2">Thioesterase domain-containing protein</fullName>
    </recommendedName>
</protein>
<dbReference type="AlphaFoldDB" id="A0A2A9P942"/>
<dbReference type="InterPro" id="IPR006683">
    <property type="entry name" value="Thioestr_dom"/>
</dbReference>
<proteinExistence type="inferred from homology"/>
<accession>A0A2A9P942</accession>
<dbReference type="OrthoDB" id="46529at2759"/>
<evidence type="ECO:0000313" key="3">
    <source>
        <dbReference type="EMBL" id="PFH57412.1"/>
    </source>
</evidence>
<dbReference type="CDD" id="cd03443">
    <property type="entry name" value="PaaI_thioesterase"/>
    <property type="match status" value="1"/>
</dbReference>
<evidence type="ECO:0000313" key="4">
    <source>
        <dbReference type="Proteomes" id="UP000037136"/>
    </source>
</evidence>
<dbReference type="STRING" id="268505.A0A2A9P942"/>
<sequence length="170" mass="18259">MKAKALTPIQFTKAVMRSFMAESGLERRLFEGNKFRVMSAVSGRVDFEVDITGNHTNRMDNLHGGLIATLVDLGGSLAIASTGRFRTGVSTDISVTYLAPGGRKGEVLKGTALCDKMGTRLAFTRVTFTNVKGELAAHGSHTKYIVATIGGEPPYCLPKKYAVAEESDVD</sequence>
<name>A0A2A9P942_OPHUN</name>
<dbReference type="EMBL" id="LAZP02000412">
    <property type="protein sequence ID" value="PFH57412.1"/>
    <property type="molecule type" value="Genomic_DNA"/>
</dbReference>
<keyword evidence="4" id="KW-1185">Reference proteome</keyword>
<feature type="domain" description="Thioesterase" evidence="2">
    <location>
        <begin position="61"/>
        <end position="136"/>
    </location>
</feature>
<gene>
    <name evidence="3" type="ORF">XA68_15108</name>
</gene>